<reference evidence="3" key="1">
    <citation type="journal article" date="2020" name="Stud. Mycol.">
        <title>101 Dothideomycetes genomes: a test case for predicting lifestyles and emergence of pathogens.</title>
        <authorList>
            <person name="Haridas S."/>
            <person name="Albert R."/>
            <person name="Binder M."/>
            <person name="Bloem J."/>
            <person name="Labutti K."/>
            <person name="Salamov A."/>
            <person name="Andreopoulos B."/>
            <person name="Baker S."/>
            <person name="Barry K."/>
            <person name="Bills G."/>
            <person name="Bluhm B."/>
            <person name="Cannon C."/>
            <person name="Castanera R."/>
            <person name="Culley D."/>
            <person name="Daum C."/>
            <person name="Ezra D."/>
            <person name="Gonzalez J."/>
            <person name="Henrissat B."/>
            <person name="Kuo A."/>
            <person name="Liang C."/>
            <person name="Lipzen A."/>
            <person name="Lutzoni F."/>
            <person name="Magnuson J."/>
            <person name="Mondo S."/>
            <person name="Nolan M."/>
            <person name="Ohm R."/>
            <person name="Pangilinan J."/>
            <person name="Park H.-J."/>
            <person name="Ramirez L."/>
            <person name="Alfaro M."/>
            <person name="Sun H."/>
            <person name="Tritt A."/>
            <person name="Yoshinaga Y."/>
            <person name="Zwiers L.-H."/>
            <person name="Turgeon B."/>
            <person name="Goodwin S."/>
            <person name="Spatafora J."/>
            <person name="Crous P."/>
            <person name="Grigoriev I."/>
        </authorList>
    </citation>
    <scope>NUCLEOTIDE SEQUENCE</scope>
    <source>
        <strain evidence="3">CBS 675.92</strain>
    </source>
</reference>
<gene>
    <name evidence="3" type="ORF">CC80DRAFT_497020</name>
</gene>
<keyword evidence="1" id="KW-0812">Transmembrane</keyword>
<dbReference type="PANTHER" id="PTHR34502:SF4">
    <property type="entry name" value="DUF6594 DOMAIN-CONTAINING PROTEIN"/>
    <property type="match status" value="1"/>
</dbReference>
<feature type="transmembrane region" description="Helical" evidence="1">
    <location>
        <begin position="212"/>
        <end position="239"/>
    </location>
</feature>
<dbReference type="Pfam" id="PF20237">
    <property type="entry name" value="DUF6594"/>
    <property type="match status" value="1"/>
</dbReference>
<evidence type="ECO:0000313" key="3">
    <source>
        <dbReference type="EMBL" id="KAF1949990.1"/>
    </source>
</evidence>
<dbReference type="EMBL" id="ML977029">
    <property type="protein sequence ID" value="KAF1949990.1"/>
    <property type="molecule type" value="Genomic_DNA"/>
</dbReference>
<proteinExistence type="predicted"/>
<evidence type="ECO:0000256" key="1">
    <source>
        <dbReference type="SAM" id="Phobius"/>
    </source>
</evidence>
<name>A0A6A5TCI4_9PLEO</name>
<dbReference type="Proteomes" id="UP000800035">
    <property type="component" value="Unassembled WGS sequence"/>
</dbReference>
<dbReference type="InterPro" id="IPR046529">
    <property type="entry name" value="DUF6594"/>
</dbReference>
<evidence type="ECO:0000259" key="2">
    <source>
        <dbReference type="Pfam" id="PF20237"/>
    </source>
</evidence>
<dbReference type="AlphaFoldDB" id="A0A6A5TCI4"/>
<feature type="transmembrane region" description="Helical" evidence="1">
    <location>
        <begin position="270"/>
        <end position="289"/>
    </location>
</feature>
<protein>
    <recommendedName>
        <fullName evidence="2">DUF6594 domain-containing protein</fullName>
    </recommendedName>
</protein>
<dbReference type="OrthoDB" id="3533814at2759"/>
<evidence type="ECO:0000313" key="4">
    <source>
        <dbReference type="Proteomes" id="UP000800035"/>
    </source>
</evidence>
<accession>A0A6A5TCI4</accession>
<keyword evidence="1" id="KW-0472">Membrane</keyword>
<feature type="transmembrane region" description="Helical" evidence="1">
    <location>
        <begin position="245"/>
        <end position="263"/>
    </location>
</feature>
<keyword evidence="4" id="KW-1185">Reference proteome</keyword>
<dbReference type="PANTHER" id="PTHR34502">
    <property type="entry name" value="DUF6594 DOMAIN-CONTAINING PROTEIN-RELATED"/>
    <property type="match status" value="1"/>
</dbReference>
<feature type="domain" description="DUF6594" evidence="2">
    <location>
        <begin position="18"/>
        <end position="282"/>
    </location>
</feature>
<sequence>MNRDVENDTIGVTFIKGYPSLAEFIASDYDHSTFVFKRFGRLSARNLLYLQSELAELEALQDEYDREDSKASLDEKSSRRDGKMFQARARDVNFPRDQKRMELVKDIRAKIKEYEEAILLNSAFLSMRRPSRQVHEAFYNYFWNKSDTKPDFPSLLGNSSTVYNDRDDLVALVRPAEEDRLSAFLRKHCSILFLTNRKSQKGRIAYISAHRITVVVGTFNIILAAVFLFGAIMNLYYVVNEKKRLGLIAGYTVAFALCVGLLTNARRSEIFGASAAYAAVLVVFVSGNLGG</sequence>
<keyword evidence="1" id="KW-1133">Transmembrane helix</keyword>
<organism evidence="3 4">
    <name type="scientific">Byssothecium circinans</name>
    <dbReference type="NCBI Taxonomy" id="147558"/>
    <lineage>
        <taxon>Eukaryota</taxon>
        <taxon>Fungi</taxon>
        <taxon>Dikarya</taxon>
        <taxon>Ascomycota</taxon>
        <taxon>Pezizomycotina</taxon>
        <taxon>Dothideomycetes</taxon>
        <taxon>Pleosporomycetidae</taxon>
        <taxon>Pleosporales</taxon>
        <taxon>Massarineae</taxon>
        <taxon>Massarinaceae</taxon>
        <taxon>Byssothecium</taxon>
    </lineage>
</organism>